<dbReference type="InterPro" id="IPR022529">
    <property type="entry name" value="DUF3530"/>
</dbReference>
<gene>
    <name evidence="2" type="ORF">ACFO3I_13600</name>
</gene>
<dbReference type="Proteomes" id="UP001595962">
    <property type="component" value="Unassembled WGS sequence"/>
</dbReference>
<keyword evidence="3" id="KW-1185">Reference proteome</keyword>
<protein>
    <submittedName>
        <fullName evidence="2">DUF3530 family protein</fullName>
    </submittedName>
</protein>
<dbReference type="EMBL" id="JBHSGB010000012">
    <property type="protein sequence ID" value="MFC4656044.1"/>
    <property type="molecule type" value="Genomic_DNA"/>
</dbReference>
<dbReference type="Pfam" id="PF12048">
    <property type="entry name" value="DUF3530"/>
    <property type="match status" value="1"/>
</dbReference>
<feature type="signal peptide" evidence="1">
    <location>
        <begin position="1"/>
        <end position="17"/>
    </location>
</feature>
<keyword evidence="1" id="KW-0732">Signal</keyword>
<evidence type="ECO:0000256" key="1">
    <source>
        <dbReference type="SAM" id="SignalP"/>
    </source>
</evidence>
<proteinExistence type="predicted"/>
<comment type="caution">
    <text evidence="2">The sequence shown here is derived from an EMBL/GenBank/DDBJ whole genome shotgun (WGS) entry which is preliminary data.</text>
</comment>
<feature type="chain" id="PRO_5047421305" evidence="1">
    <location>
        <begin position="18"/>
        <end position="254"/>
    </location>
</feature>
<accession>A0ABV9JPB1</accession>
<name>A0ABV9JPB1_9GAMM</name>
<organism evidence="2 3">
    <name type="scientific">Rheinheimera marina</name>
    <dbReference type="NCBI Taxonomy" id="1774958"/>
    <lineage>
        <taxon>Bacteria</taxon>
        <taxon>Pseudomonadati</taxon>
        <taxon>Pseudomonadota</taxon>
        <taxon>Gammaproteobacteria</taxon>
        <taxon>Chromatiales</taxon>
        <taxon>Chromatiaceae</taxon>
        <taxon>Rheinheimera</taxon>
    </lineage>
</organism>
<sequence>MRTLLLVFLLLPASLWAESPASAEFWQRSDLERQLDQDEVKIIAAGESEFLTLQLPAMTAEVKGTALLIPDGSQHPASPRYIQTLRQQLIDYGWNTIAILPPEAAADDSTEALEQYQQLLLQRVVAATTAARQNSGYLIVLAQGNNGALVAQLYADKKIPEPESLVLLSAYHPLQAGNKQLAQWIAKLAIPTLDLKQQKDNSVLDGHWRLRQQWVNKENKLLYRQRELPGDMKSPLWQEQMLKEVYGWLSYQGY</sequence>
<reference evidence="3" key="1">
    <citation type="journal article" date="2019" name="Int. J. Syst. Evol. Microbiol.">
        <title>The Global Catalogue of Microorganisms (GCM) 10K type strain sequencing project: providing services to taxonomists for standard genome sequencing and annotation.</title>
        <authorList>
            <consortium name="The Broad Institute Genomics Platform"/>
            <consortium name="The Broad Institute Genome Sequencing Center for Infectious Disease"/>
            <person name="Wu L."/>
            <person name="Ma J."/>
        </authorList>
    </citation>
    <scope>NUCLEOTIDE SEQUENCE [LARGE SCALE GENOMIC DNA]</scope>
    <source>
        <strain evidence="3">DT28</strain>
    </source>
</reference>
<evidence type="ECO:0000313" key="3">
    <source>
        <dbReference type="Proteomes" id="UP001595962"/>
    </source>
</evidence>
<evidence type="ECO:0000313" key="2">
    <source>
        <dbReference type="EMBL" id="MFC4656044.1"/>
    </source>
</evidence>
<dbReference type="RefSeq" id="WP_377334751.1">
    <property type="nucleotide sequence ID" value="NZ_JBHSGB010000012.1"/>
</dbReference>